<dbReference type="PANTHER" id="PTHR30273">
    <property type="entry name" value="PERIPLASMIC SIGNAL SENSOR AND SIGMA FACTOR ACTIVATOR FECR-RELATED"/>
    <property type="match status" value="1"/>
</dbReference>
<dbReference type="Proteomes" id="UP000033203">
    <property type="component" value="Unassembled WGS sequence"/>
</dbReference>
<name>A0A0D1K0W1_9SPHN</name>
<dbReference type="InterPro" id="IPR032508">
    <property type="entry name" value="FecR_C"/>
</dbReference>
<sequence length="340" mass="36454">MNRATMIEETAARWIVRQESGEWSADDDAALTAWLDEQMAHKAAFWRLRHGWAAADRVGALGFQTAAPRSRARRGWQAVLRARPRAIGAIAAALAVTVGIGSTMLRSPTGLGLGHGAQDRASLSESAPVRVQTPVGVRHAIALRDGSRVELNTATVVRTAAADQGREVWLDKGEAYFDIVHRPDDPFVVHAGPRTVTVLGTRFTVRRDGDKVTVAVLSGRVRIEDATAGAGTRSAVIGQGDIAYAQSHGTLVALAAPARVEAMTGWRDGLLVFDNQRLGDAVADFNRYTNRPIRIADPSTADIRIGGTFQIDNSAGFLDLLHSAYGLKVRSDANGILVEP</sequence>
<gene>
    <name evidence="3" type="ORF">SR41_11570</name>
</gene>
<dbReference type="Gene3D" id="3.55.50.30">
    <property type="match status" value="1"/>
</dbReference>
<comment type="caution">
    <text evidence="3">The sequence shown here is derived from an EMBL/GenBank/DDBJ whole genome shotgun (WGS) entry which is preliminary data.</text>
</comment>
<feature type="domain" description="Protein FecR C-terminal" evidence="2">
    <location>
        <begin position="271"/>
        <end position="337"/>
    </location>
</feature>
<dbReference type="AlphaFoldDB" id="A0A0D1K0W1"/>
<accession>A0A0D1K0W1</accession>
<dbReference type="PIRSF" id="PIRSF018266">
    <property type="entry name" value="FecR"/>
    <property type="match status" value="1"/>
</dbReference>
<dbReference type="Pfam" id="PF04773">
    <property type="entry name" value="FecR"/>
    <property type="match status" value="1"/>
</dbReference>
<dbReference type="Pfam" id="PF16344">
    <property type="entry name" value="FecR_C"/>
    <property type="match status" value="1"/>
</dbReference>
<protein>
    <submittedName>
        <fullName evidence="3">Uncharacterized protein</fullName>
    </submittedName>
</protein>
<proteinExistence type="predicted"/>
<dbReference type="Gene3D" id="2.60.120.1440">
    <property type="match status" value="1"/>
</dbReference>
<dbReference type="InterPro" id="IPR006860">
    <property type="entry name" value="FecR"/>
</dbReference>
<dbReference type="PANTHER" id="PTHR30273:SF2">
    <property type="entry name" value="PROTEIN FECR"/>
    <property type="match status" value="1"/>
</dbReference>
<evidence type="ECO:0000313" key="3">
    <source>
        <dbReference type="EMBL" id="KIU27093.1"/>
    </source>
</evidence>
<evidence type="ECO:0000259" key="2">
    <source>
        <dbReference type="Pfam" id="PF16344"/>
    </source>
</evidence>
<dbReference type="EMBL" id="JXTP01000055">
    <property type="protein sequence ID" value="KIU27093.1"/>
    <property type="molecule type" value="Genomic_DNA"/>
</dbReference>
<dbReference type="InterPro" id="IPR012373">
    <property type="entry name" value="Ferrdict_sens_TM"/>
</dbReference>
<organism evidence="3 4">
    <name type="scientific">Sphingomonas melonis</name>
    <dbReference type="NCBI Taxonomy" id="152682"/>
    <lineage>
        <taxon>Bacteria</taxon>
        <taxon>Pseudomonadati</taxon>
        <taxon>Pseudomonadota</taxon>
        <taxon>Alphaproteobacteria</taxon>
        <taxon>Sphingomonadales</taxon>
        <taxon>Sphingomonadaceae</taxon>
        <taxon>Sphingomonas</taxon>
    </lineage>
</organism>
<feature type="domain" description="FecR protein" evidence="1">
    <location>
        <begin position="130"/>
        <end position="222"/>
    </location>
</feature>
<evidence type="ECO:0000313" key="4">
    <source>
        <dbReference type="Proteomes" id="UP000033203"/>
    </source>
</evidence>
<reference evidence="3 4" key="1">
    <citation type="submission" date="2015-01" db="EMBL/GenBank/DDBJ databases">
        <title>Genome of Sphingomonas taxi strain 30a.</title>
        <authorList>
            <person name="Eevers N."/>
            <person name="Van Hamme J."/>
            <person name="Bottos E."/>
            <person name="Weyens N."/>
            <person name="Vangronsveld J."/>
        </authorList>
    </citation>
    <scope>NUCLEOTIDE SEQUENCE [LARGE SCALE GENOMIC DNA]</scope>
    <source>
        <strain evidence="3 4">30a</strain>
    </source>
</reference>
<dbReference type="GO" id="GO:0016989">
    <property type="term" value="F:sigma factor antagonist activity"/>
    <property type="evidence" value="ECO:0007669"/>
    <property type="project" value="TreeGrafter"/>
</dbReference>
<dbReference type="PATRIC" id="fig|1549858.7.peg.1349"/>
<evidence type="ECO:0000259" key="1">
    <source>
        <dbReference type="Pfam" id="PF04773"/>
    </source>
</evidence>